<feature type="compositionally biased region" description="Basic and acidic residues" evidence="1">
    <location>
        <begin position="31"/>
        <end position="43"/>
    </location>
</feature>
<gene>
    <name evidence="2" type="ORF">AFUS01_LOCUS37836</name>
</gene>
<dbReference type="AlphaFoldDB" id="A0A8J2PNL0"/>
<protein>
    <submittedName>
        <fullName evidence="2">Uncharacterized protein</fullName>
    </submittedName>
</protein>
<evidence type="ECO:0000256" key="1">
    <source>
        <dbReference type="SAM" id="MobiDB-lite"/>
    </source>
</evidence>
<accession>A0A8J2PNL0</accession>
<reference evidence="2" key="1">
    <citation type="submission" date="2021-06" db="EMBL/GenBank/DDBJ databases">
        <authorList>
            <person name="Hodson N. C."/>
            <person name="Mongue J. A."/>
            <person name="Jaron S. K."/>
        </authorList>
    </citation>
    <scope>NUCLEOTIDE SEQUENCE</scope>
</reference>
<dbReference type="EMBL" id="CAJVCH010545197">
    <property type="protein sequence ID" value="CAG7827878.1"/>
    <property type="molecule type" value="Genomic_DNA"/>
</dbReference>
<name>A0A8J2PNL0_9HEXA</name>
<keyword evidence="3" id="KW-1185">Reference proteome</keyword>
<evidence type="ECO:0000313" key="2">
    <source>
        <dbReference type="EMBL" id="CAG7827878.1"/>
    </source>
</evidence>
<evidence type="ECO:0000313" key="3">
    <source>
        <dbReference type="Proteomes" id="UP000708208"/>
    </source>
</evidence>
<feature type="compositionally biased region" description="Basic residues" evidence="1">
    <location>
        <begin position="44"/>
        <end position="54"/>
    </location>
</feature>
<proteinExistence type="predicted"/>
<dbReference type="Proteomes" id="UP000708208">
    <property type="component" value="Unassembled WGS sequence"/>
</dbReference>
<organism evidence="2 3">
    <name type="scientific">Allacma fusca</name>
    <dbReference type="NCBI Taxonomy" id="39272"/>
    <lineage>
        <taxon>Eukaryota</taxon>
        <taxon>Metazoa</taxon>
        <taxon>Ecdysozoa</taxon>
        <taxon>Arthropoda</taxon>
        <taxon>Hexapoda</taxon>
        <taxon>Collembola</taxon>
        <taxon>Symphypleona</taxon>
        <taxon>Sminthuridae</taxon>
        <taxon>Allacma</taxon>
    </lineage>
</organism>
<feature type="region of interest" description="Disordered" evidence="1">
    <location>
        <begin position="31"/>
        <end position="69"/>
    </location>
</feature>
<comment type="caution">
    <text evidence="2">The sequence shown here is derived from an EMBL/GenBank/DDBJ whole genome shotgun (WGS) entry which is preliminary data.</text>
</comment>
<sequence>MRRAGYLHDVKRRLAILEELRKLEEEEACKEKEKVKQELMERNKSRRKSGKKLQRAQCRKEKRRRAVERERNLRFSKVVSYQAIKQRTKKSEERNRCRKMRRCGFKCNYGVISNPIPYLDKPTCTQTPPPRQLTYRETE</sequence>